<evidence type="ECO:0000256" key="1">
    <source>
        <dbReference type="ARBA" id="ARBA00004304"/>
    </source>
</evidence>
<keyword evidence="9 12" id="KW-0406">Ion transport</keyword>
<dbReference type="AlphaFoldDB" id="A0A0S2M6T0"/>
<dbReference type="InterPro" id="IPR001421">
    <property type="entry name" value="ATP8_metazoa"/>
</dbReference>
<evidence type="ECO:0000256" key="13">
    <source>
        <dbReference type="SAM" id="Phobius"/>
    </source>
</evidence>
<dbReference type="GO" id="GO:0015986">
    <property type="term" value="P:proton motive force-driven ATP synthesis"/>
    <property type="evidence" value="ECO:0007669"/>
    <property type="project" value="InterPro"/>
</dbReference>
<evidence type="ECO:0000256" key="9">
    <source>
        <dbReference type="ARBA" id="ARBA00023065"/>
    </source>
</evidence>
<gene>
    <name evidence="14" type="primary">atp8</name>
</gene>
<name>A0A0S2M6T0_9COLE</name>
<comment type="similarity">
    <text evidence="2 12">Belongs to the ATPase protein 8 family.</text>
</comment>
<dbReference type="GO" id="GO:0015078">
    <property type="term" value="F:proton transmembrane transporter activity"/>
    <property type="evidence" value="ECO:0007669"/>
    <property type="project" value="InterPro"/>
</dbReference>
<comment type="subunit">
    <text evidence="3">F-type ATPases have 2 components, CF(1) - the catalytic core - and CF(0) - the membrane proton channel.</text>
</comment>
<keyword evidence="11 13" id="KW-0472">Membrane</keyword>
<evidence type="ECO:0000256" key="2">
    <source>
        <dbReference type="ARBA" id="ARBA00008892"/>
    </source>
</evidence>
<evidence type="ECO:0000256" key="12">
    <source>
        <dbReference type="RuleBase" id="RU003661"/>
    </source>
</evidence>
<keyword evidence="7 12" id="KW-0375">Hydrogen ion transport</keyword>
<proteinExistence type="inferred from homology"/>
<dbReference type="GO" id="GO:0045259">
    <property type="term" value="C:proton-transporting ATP synthase complex"/>
    <property type="evidence" value="ECO:0007669"/>
    <property type="project" value="UniProtKB-KW"/>
</dbReference>
<feature type="transmembrane region" description="Helical" evidence="13">
    <location>
        <begin position="6"/>
        <end position="31"/>
    </location>
</feature>
<evidence type="ECO:0000256" key="4">
    <source>
        <dbReference type="ARBA" id="ARBA00022448"/>
    </source>
</evidence>
<comment type="subcellular location">
    <subcellularLocation>
        <location evidence="1 12">Mitochondrion membrane</location>
        <topology evidence="1 12">Single-pass membrane protein</topology>
    </subcellularLocation>
</comment>
<sequence>MPQMAPLNWLMLFIFFTMIFIMFNFINYYMFMYTPKMSKMNNYMKKTINWKW</sequence>
<geneLocation type="mitochondrion" evidence="14"/>
<evidence type="ECO:0000256" key="7">
    <source>
        <dbReference type="ARBA" id="ARBA00022781"/>
    </source>
</evidence>
<evidence type="ECO:0000256" key="11">
    <source>
        <dbReference type="ARBA" id="ARBA00023136"/>
    </source>
</evidence>
<reference evidence="14" key="1">
    <citation type="submission" date="2015-09" db="EMBL/GenBank/DDBJ databases">
        <title>Staphyliniformia phylogenetics from de novo mitogenomic assemblies.</title>
        <authorList>
            <person name="Favreau E.A."/>
            <person name="Linard B."/>
            <person name="Vogler A.P."/>
        </authorList>
    </citation>
    <scope>NUCLEOTIDE SEQUENCE</scope>
</reference>
<evidence type="ECO:0000256" key="3">
    <source>
        <dbReference type="ARBA" id="ARBA00011291"/>
    </source>
</evidence>
<evidence type="ECO:0000256" key="5">
    <source>
        <dbReference type="ARBA" id="ARBA00022547"/>
    </source>
</evidence>
<evidence type="ECO:0000256" key="10">
    <source>
        <dbReference type="ARBA" id="ARBA00023128"/>
    </source>
</evidence>
<keyword evidence="10 12" id="KW-0496">Mitochondrion</keyword>
<keyword evidence="6 12" id="KW-0812">Transmembrane</keyword>
<accession>A0A0S2M6T0</accession>
<keyword evidence="8 13" id="KW-1133">Transmembrane helix</keyword>
<evidence type="ECO:0000256" key="8">
    <source>
        <dbReference type="ARBA" id="ARBA00022989"/>
    </source>
</evidence>
<dbReference type="Pfam" id="PF00895">
    <property type="entry name" value="ATP-synt_8"/>
    <property type="match status" value="1"/>
</dbReference>
<keyword evidence="4 12" id="KW-0813">Transport</keyword>
<organism evidence="14">
    <name type="scientific">Astenus lyonessius</name>
    <dbReference type="NCBI Taxonomy" id="347273"/>
    <lineage>
        <taxon>Eukaryota</taxon>
        <taxon>Metazoa</taxon>
        <taxon>Ecdysozoa</taxon>
        <taxon>Arthropoda</taxon>
        <taxon>Hexapoda</taxon>
        <taxon>Insecta</taxon>
        <taxon>Pterygota</taxon>
        <taxon>Neoptera</taxon>
        <taxon>Endopterygota</taxon>
        <taxon>Coleoptera</taxon>
        <taxon>Polyphaga</taxon>
        <taxon>Staphyliniformia</taxon>
        <taxon>Staphylinidae</taxon>
        <taxon>Paederinae</taxon>
        <taxon>Astenus</taxon>
    </lineage>
</organism>
<dbReference type="EMBL" id="KT780626">
    <property type="protein sequence ID" value="ALO70312.1"/>
    <property type="molecule type" value="Genomic_DNA"/>
</dbReference>
<keyword evidence="5 12" id="KW-0138">CF(0)</keyword>
<protein>
    <recommendedName>
        <fullName evidence="12">ATP synthase complex subunit 8</fullName>
    </recommendedName>
</protein>
<evidence type="ECO:0000256" key="6">
    <source>
        <dbReference type="ARBA" id="ARBA00022692"/>
    </source>
</evidence>
<evidence type="ECO:0000313" key="14">
    <source>
        <dbReference type="EMBL" id="ALO70312.1"/>
    </source>
</evidence>
<dbReference type="GO" id="GO:0031966">
    <property type="term" value="C:mitochondrial membrane"/>
    <property type="evidence" value="ECO:0007669"/>
    <property type="project" value="UniProtKB-SubCell"/>
</dbReference>